<dbReference type="Proteomes" id="UP000185687">
    <property type="component" value="Unassembled WGS sequence"/>
</dbReference>
<protein>
    <recommendedName>
        <fullName evidence="4">Transporter</fullName>
    </recommendedName>
</protein>
<gene>
    <name evidence="2" type="ORF">SAMN05421809_1849</name>
</gene>
<evidence type="ECO:0000256" key="1">
    <source>
        <dbReference type="SAM" id="Phobius"/>
    </source>
</evidence>
<proteinExistence type="predicted"/>
<organism evidence="2 3">
    <name type="scientific">Natronorubrum daqingense</name>
    <dbReference type="NCBI Taxonomy" id="588898"/>
    <lineage>
        <taxon>Archaea</taxon>
        <taxon>Methanobacteriati</taxon>
        <taxon>Methanobacteriota</taxon>
        <taxon>Stenosarchaea group</taxon>
        <taxon>Halobacteria</taxon>
        <taxon>Halobacteriales</taxon>
        <taxon>Natrialbaceae</taxon>
        <taxon>Natronorubrum</taxon>
    </lineage>
</organism>
<feature type="transmembrane region" description="Helical" evidence="1">
    <location>
        <begin position="7"/>
        <end position="27"/>
    </location>
</feature>
<keyword evidence="1" id="KW-0812">Transmembrane</keyword>
<name>A0A1N7CRQ9_9EURY</name>
<evidence type="ECO:0000313" key="3">
    <source>
        <dbReference type="Proteomes" id="UP000185687"/>
    </source>
</evidence>
<dbReference type="EMBL" id="FTNP01000002">
    <property type="protein sequence ID" value="SIR66259.1"/>
    <property type="molecule type" value="Genomic_DNA"/>
</dbReference>
<keyword evidence="3" id="KW-1185">Reference proteome</keyword>
<dbReference type="OrthoDB" id="380074at2157"/>
<accession>A0A1N7CRQ9</accession>
<dbReference type="GeneID" id="43330879"/>
<evidence type="ECO:0000313" key="2">
    <source>
        <dbReference type="EMBL" id="SIR66259.1"/>
    </source>
</evidence>
<reference evidence="2 3" key="1">
    <citation type="submission" date="2017-01" db="EMBL/GenBank/DDBJ databases">
        <authorList>
            <person name="Mah S.A."/>
            <person name="Swanson W.J."/>
            <person name="Moy G.W."/>
            <person name="Vacquier V.D."/>
        </authorList>
    </citation>
    <scope>NUCLEOTIDE SEQUENCE [LARGE SCALE GENOMIC DNA]</scope>
    <source>
        <strain evidence="2 3">CGMCC 1.8909</strain>
    </source>
</reference>
<keyword evidence="1" id="KW-1133">Transmembrane helix</keyword>
<sequence length="87" mass="9242">MNQWYLYHLLMGIIGLSVGFVGFSEILSQGISLGTSLMAVGALAILSQTGYALFIRESSELTERQSIEIVAIGAILCSAGALLHILV</sequence>
<feature type="transmembrane region" description="Helical" evidence="1">
    <location>
        <begin position="33"/>
        <end position="55"/>
    </location>
</feature>
<dbReference type="AlphaFoldDB" id="A0A1N7CRQ9"/>
<keyword evidence="1" id="KW-0472">Membrane</keyword>
<feature type="transmembrane region" description="Helical" evidence="1">
    <location>
        <begin position="67"/>
        <end position="86"/>
    </location>
</feature>
<dbReference type="RefSeq" id="WP_139327006.1">
    <property type="nucleotide sequence ID" value="NZ_CP019327.1"/>
</dbReference>
<evidence type="ECO:0008006" key="4">
    <source>
        <dbReference type="Google" id="ProtNLM"/>
    </source>
</evidence>